<dbReference type="RefSeq" id="XP_039115257.1">
    <property type="nucleotide sequence ID" value="XM_039259323.1"/>
</dbReference>
<organism evidence="3 4">
    <name type="scientific">Dioscorea cayennensis subsp. rotundata</name>
    <name type="common">White Guinea yam</name>
    <name type="synonym">Dioscorea rotundata</name>
    <dbReference type="NCBI Taxonomy" id="55577"/>
    <lineage>
        <taxon>Eukaryota</taxon>
        <taxon>Viridiplantae</taxon>
        <taxon>Streptophyta</taxon>
        <taxon>Embryophyta</taxon>
        <taxon>Tracheophyta</taxon>
        <taxon>Spermatophyta</taxon>
        <taxon>Magnoliopsida</taxon>
        <taxon>Liliopsida</taxon>
        <taxon>Dioscoreales</taxon>
        <taxon>Dioscoreaceae</taxon>
        <taxon>Dioscorea</taxon>
    </lineage>
</organism>
<keyword evidence="3" id="KW-1185">Reference proteome</keyword>
<dbReference type="Proteomes" id="UP001515500">
    <property type="component" value="Chromosome 19"/>
</dbReference>
<dbReference type="Pfam" id="PF14368">
    <property type="entry name" value="LTP_2"/>
    <property type="match status" value="1"/>
</dbReference>
<evidence type="ECO:0000313" key="3">
    <source>
        <dbReference type="Proteomes" id="UP001515500"/>
    </source>
</evidence>
<name>A0AB40AK89_DIOCR</name>
<sequence>MVTHLEPKMLSKINLVLLVLLTQSITHTLLKGQVINACDFRVDQLGPCLSMQEKNTSENEVCCNAISLAISAGYRCFCSILSSPNLNFMASISPLLNLSLELPFLGCHLASPSLSVCQGIEMSSSSSQAVAPSVGIVSNLTVKEEPNSSMNYIAPQSNFTDSSAEIMKIKEGWHAVTFVVFISFSFAVIL</sequence>
<evidence type="ECO:0000313" key="4">
    <source>
        <dbReference type="RefSeq" id="XP_039115257.1"/>
    </source>
</evidence>
<feature type="chain" id="PRO_5044337819" evidence="1">
    <location>
        <begin position="33"/>
        <end position="190"/>
    </location>
</feature>
<dbReference type="GeneID" id="120250501"/>
<dbReference type="AlphaFoldDB" id="A0AB40AK89"/>
<feature type="signal peptide" evidence="1">
    <location>
        <begin position="1"/>
        <end position="32"/>
    </location>
</feature>
<evidence type="ECO:0000259" key="2">
    <source>
        <dbReference type="Pfam" id="PF14368"/>
    </source>
</evidence>
<feature type="domain" description="Bifunctional inhibitor/plant lipid transfer protein/seed storage helical" evidence="2">
    <location>
        <begin position="26"/>
        <end position="100"/>
    </location>
</feature>
<accession>A0AB40AK89</accession>
<proteinExistence type="predicted"/>
<dbReference type="InterPro" id="IPR036312">
    <property type="entry name" value="Bifun_inhib/LTP/seed_sf"/>
</dbReference>
<protein>
    <submittedName>
        <fullName evidence="4">Uncharacterized protein LOC120250501</fullName>
    </submittedName>
</protein>
<reference evidence="4" key="1">
    <citation type="submission" date="2025-08" db="UniProtKB">
        <authorList>
            <consortium name="RefSeq"/>
        </authorList>
    </citation>
    <scope>IDENTIFICATION</scope>
</reference>
<dbReference type="SUPFAM" id="SSF47699">
    <property type="entry name" value="Bifunctional inhibitor/lipid-transfer protein/seed storage 2S albumin"/>
    <property type="match status" value="1"/>
</dbReference>
<keyword evidence="1" id="KW-0732">Signal</keyword>
<gene>
    <name evidence="4" type="primary">LOC120250501</name>
</gene>
<dbReference type="InterPro" id="IPR016140">
    <property type="entry name" value="Bifunc_inhib/LTP/seed_store"/>
</dbReference>
<evidence type="ECO:0000256" key="1">
    <source>
        <dbReference type="SAM" id="SignalP"/>
    </source>
</evidence>